<dbReference type="Pfam" id="PF13787">
    <property type="entry name" value="HXXEE"/>
    <property type="match status" value="1"/>
</dbReference>
<keyword evidence="1" id="KW-0812">Transmembrane</keyword>
<evidence type="ECO:0000313" key="3">
    <source>
        <dbReference type="Proteomes" id="UP001501759"/>
    </source>
</evidence>
<evidence type="ECO:0000256" key="1">
    <source>
        <dbReference type="SAM" id="Phobius"/>
    </source>
</evidence>
<proteinExistence type="predicted"/>
<dbReference type="EMBL" id="BAABKB010000037">
    <property type="protein sequence ID" value="GAA5032076.1"/>
    <property type="molecule type" value="Genomic_DNA"/>
</dbReference>
<dbReference type="InterPro" id="IPR025671">
    <property type="entry name" value="HXXEE"/>
</dbReference>
<organism evidence="2 3">
    <name type="scientific">Streptomyces siamensis</name>
    <dbReference type="NCBI Taxonomy" id="1274986"/>
    <lineage>
        <taxon>Bacteria</taxon>
        <taxon>Bacillati</taxon>
        <taxon>Actinomycetota</taxon>
        <taxon>Actinomycetes</taxon>
        <taxon>Kitasatosporales</taxon>
        <taxon>Streptomycetaceae</taxon>
        <taxon>Streptomyces</taxon>
    </lineage>
</organism>
<keyword evidence="1" id="KW-0472">Membrane</keyword>
<dbReference type="RefSeq" id="WP_345657207.1">
    <property type="nucleotide sequence ID" value="NZ_BAABKB010000037.1"/>
</dbReference>
<reference evidence="3" key="1">
    <citation type="journal article" date="2019" name="Int. J. Syst. Evol. Microbiol.">
        <title>The Global Catalogue of Microorganisms (GCM) 10K type strain sequencing project: providing services to taxonomists for standard genome sequencing and annotation.</title>
        <authorList>
            <consortium name="The Broad Institute Genomics Platform"/>
            <consortium name="The Broad Institute Genome Sequencing Center for Infectious Disease"/>
            <person name="Wu L."/>
            <person name="Ma J."/>
        </authorList>
    </citation>
    <scope>NUCLEOTIDE SEQUENCE [LARGE SCALE GENOMIC DNA]</scope>
    <source>
        <strain evidence="3">JCM 18409</strain>
    </source>
</reference>
<accession>A0ABP9JHR8</accession>
<feature type="transmembrane region" description="Helical" evidence="1">
    <location>
        <begin position="51"/>
        <end position="70"/>
    </location>
</feature>
<feature type="transmembrane region" description="Helical" evidence="1">
    <location>
        <begin position="12"/>
        <end position="31"/>
    </location>
</feature>
<protein>
    <recommendedName>
        <fullName evidence="4">HXXEE domain-containing protein</fullName>
    </recommendedName>
</protein>
<dbReference type="Proteomes" id="UP001501759">
    <property type="component" value="Unassembled WGS sequence"/>
</dbReference>
<keyword evidence="1" id="KW-1133">Transmembrane helix</keyword>
<evidence type="ECO:0008006" key="4">
    <source>
        <dbReference type="Google" id="ProtNLM"/>
    </source>
</evidence>
<keyword evidence="3" id="KW-1185">Reference proteome</keyword>
<comment type="caution">
    <text evidence="2">The sequence shown here is derived from an EMBL/GenBank/DDBJ whole genome shotgun (WGS) entry which is preliminary data.</text>
</comment>
<name>A0ABP9JHR8_9ACTN</name>
<evidence type="ECO:0000313" key="2">
    <source>
        <dbReference type="EMBL" id="GAA5032076.1"/>
    </source>
</evidence>
<gene>
    <name evidence="2" type="ORF">GCM10023335_74130</name>
</gene>
<sequence>MRTETPAPAAVPAPAPGTATVTWGLLAAWMLNDAEELATMARFSGMPQRRVGVAIGLMGCVVAAASAAGSRTGGRSRFFRTAVTGFGLHGVTHLVSAAVLGRYTPGVATAPTVVIPYALWAARRMRAAGVPLTDGEVRGTVLRGLGLAAATTATVQGVAWLATRDGRR</sequence>